<dbReference type="OrthoDB" id="9806395at2"/>
<protein>
    <submittedName>
        <fullName evidence="3">Magnesium chelatase subunit D</fullName>
    </submittedName>
</protein>
<evidence type="ECO:0000313" key="4">
    <source>
        <dbReference type="Proteomes" id="UP000198847"/>
    </source>
</evidence>
<reference evidence="3 4" key="1">
    <citation type="submission" date="2016-10" db="EMBL/GenBank/DDBJ databases">
        <authorList>
            <person name="de Groot N.N."/>
        </authorList>
    </citation>
    <scope>NUCLEOTIDE SEQUENCE [LARGE SCALE GENOMIC DNA]</scope>
    <source>
        <strain evidence="3 4">DSM 13305</strain>
    </source>
</reference>
<proteinExistence type="predicted"/>
<dbReference type="STRING" id="112903.SAMN04490178_13132"/>
<evidence type="ECO:0000313" key="3">
    <source>
        <dbReference type="EMBL" id="SEP44009.1"/>
    </source>
</evidence>
<dbReference type="AlphaFoldDB" id="A0A1H8XVU4"/>
<accession>A0A1H8XVU4</accession>
<dbReference type="InterPro" id="IPR052989">
    <property type="entry name" value="Mg-chelatase_DI-like"/>
</dbReference>
<name>A0A1H8XVU4_9FIRM</name>
<feature type="compositionally biased region" description="Acidic residues" evidence="1">
    <location>
        <begin position="223"/>
        <end position="239"/>
    </location>
</feature>
<dbReference type="PANTHER" id="PTHR35023:SF1">
    <property type="entry name" value="MG-PROTOPORPHYRIN IX CHELATASE"/>
    <property type="match status" value="1"/>
</dbReference>
<evidence type="ECO:0000256" key="1">
    <source>
        <dbReference type="SAM" id="MobiDB-lite"/>
    </source>
</evidence>
<dbReference type="InterPro" id="IPR036465">
    <property type="entry name" value="vWFA_dom_sf"/>
</dbReference>
<feature type="region of interest" description="Disordered" evidence="1">
    <location>
        <begin position="203"/>
        <end position="273"/>
    </location>
</feature>
<feature type="domain" description="VWFA" evidence="2">
    <location>
        <begin position="405"/>
        <end position="577"/>
    </location>
</feature>
<dbReference type="Pfam" id="PF00092">
    <property type="entry name" value="VWA"/>
    <property type="match status" value="1"/>
</dbReference>
<dbReference type="Proteomes" id="UP000198847">
    <property type="component" value="Unassembled WGS sequence"/>
</dbReference>
<organism evidence="3 4">
    <name type="scientific">Propionispora vibrioides</name>
    <dbReference type="NCBI Taxonomy" id="112903"/>
    <lineage>
        <taxon>Bacteria</taxon>
        <taxon>Bacillati</taxon>
        <taxon>Bacillota</taxon>
        <taxon>Negativicutes</taxon>
        <taxon>Selenomonadales</taxon>
        <taxon>Sporomusaceae</taxon>
        <taxon>Propionispora</taxon>
    </lineage>
</organism>
<dbReference type="EMBL" id="FODY01000031">
    <property type="protein sequence ID" value="SEP44009.1"/>
    <property type="molecule type" value="Genomic_DNA"/>
</dbReference>
<sequence length="578" mass="64162">MSREESTVVLFDERLPAGSVETAARRLAVVLEERKGARIGECAVVSRQVHTYDPQKPEVIQILQNSDAGQTFYHRRDCGRILHVDIFHECGRLRPEPVAQALREVIAQYNVSEIFNGRINPDAVDLQTGEGGGRITGKLVYGKKDTLCKAHENHVHMAVMLSREALSGLFYMVHAVEQVILTNQLELRRNERIIQVDNPANTKLDMSDYATDNDSLLTGDQAAPEEEDEDELDQAEAEDNSLQSSGSGEGAGKPPPDARHGNPDRSMGNTAHPKECNEQKLVSIAEEKPATLHLVKPPDEEVANCLVHALVCKNPDKMAAYLKKIQRNGKQSNRLGQYNRSTLLYSRWEVSKKLVEKPGEEITSLNISETVHAAACRKMTESNISFSITKNDLRHYIRCRRNGNDICLVIDASSSMGGKRIQAAKMFAGQLLTRVRGRIGIVTFQNSAAEVRVPLTRNYQQLTKGLQDIQTSGRTPLALGLQAGFQHLRKAKADKGVLILITDGLPDGPDCTTQQSVDDALLVARQIKKQGYRLIAIGLRPYQDYLARLSQEADGVVYVFDTINSHLLNYETIAENLL</sequence>
<dbReference type="Gene3D" id="3.40.50.410">
    <property type="entry name" value="von Willebrand factor, type A domain"/>
    <property type="match status" value="1"/>
</dbReference>
<dbReference type="SMART" id="SM00327">
    <property type="entry name" value="VWA"/>
    <property type="match status" value="1"/>
</dbReference>
<dbReference type="InterPro" id="IPR002035">
    <property type="entry name" value="VWF_A"/>
</dbReference>
<dbReference type="CDD" id="cd00198">
    <property type="entry name" value="vWFA"/>
    <property type="match status" value="1"/>
</dbReference>
<keyword evidence="4" id="KW-1185">Reference proteome</keyword>
<dbReference type="PANTHER" id="PTHR35023">
    <property type="entry name" value="CHELATASE-RELATED"/>
    <property type="match status" value="1"/>
</dbReference>
<dbReference type="PROSITE" id="PS50234">
    <property type="entry name" value="VWFA"/>
    <property type="match status" value="1"/>
</dbReference>
<gene>
    <name evidence="3" type="ORF">SAMN04490178_13132</name>
</gene>
<dbReference type="SUPFAM" id="SSF53300">
    <property type="entry name" value="vWA-like"/>
    <property type="match status" value="1"/>
</dbReference>
<evidence type="ECO:0000259" key="2">
    <source>
        <dbReference type="PROSITE" id="PS50234"/>
    </source>
</evidence>